<protein>
    <submittedName>
        <fullName evidence="2">Flavodoxin family protein</fullName>
    </submittedName>
</protein>
<dbReference type="Gene3D" id="3.40.50.360">
    <property type="match status" value="1"/>
</dbReference>
<dbReference type="RefSeq" id="WP_320312868.1">
    <property type="nucleotide sequence ID" value="NZ_JAVIKH010000002.1"/>
</dbReference>
<dbReference type="PANTHER" id="PTHR38030:SF2">
    <property type="entry name" value="PROTOPORPHYRINOGEN IX DEHYDROGENASE [QUINONE]"/>
    <property type="match status" value="1"/>
</dbReference>
<keyword evidence="3" id="KW-1185">Reference proteome</keyword>
<feature type="domain" description="Flavodoxin-like" evidence="1">
    <location>
        <begin position="4"/>
        <end position="159"/>
    </location>
</feature>
<comment type="caution">
    <text evidence="2">The sequence shown here is derived from an EMBL/GenBank/DDBJ whole genome shotgun (WGS) entry which is preliminary data.</text>
</comment>
<dbReference type="InterPro" id="IPR008254">
    <property type="entry name" value="Flavodoxin/NO_synth"/>
</dbReference>
<dbReference type="InterPro" id="IPR029039">
    <property type="entry name" value="Flavoprotein-like_sf"/>
</dbReference>
<accession>A0ABU4W8U1</accession>
<evidence type="ECO:0000313" key="2">
    <source>
        <dbReference type="EMBL" id="MDX8335467.1"/>
    </source>
</evidence>
<sequence length="168" mass="19044">MKILITYSSKTGNTEKIAKAIHKAVPNANLLPISEIIDLNYDLIFIGGWIDRATFDQTSLTLAKQIFDKNVAYFFTLGAYPHSEHAKDCVNNIETLLKNNNNNIFGGYFCQGAIDPKLISWLSTLPLDHKMAPSEERRQRWDDAKSHPNQIDLENATQFGLNIISKYQ</sequence>
<proteinExistence type="predicted"/>
<dbReference type="Proteomes" id="UP001279681">
    <property type="component" value="Unassembled WGS sequence"/>
</dbReference>
<dbReference type="PANTHER" id="PTHR38030">
    <property type="entry name" value="PROTOPORPHYRINOGEN IX DEHYDROGENASE [MENAQUINONE]"/>
    <property type="match status" value="1"/>
</dbReference>
<evidence type="ECO:0000259" key="1">
    <source>
        <dbReference type="Pfam" id="PF12641"/>
    </source>
</evidence>
<dbReference type="Pfam" id="PF12641">
    <property type="entry name" value="Flavodoxin_3"/>
    <property type="match status" value="1"/>
</dbReference>
<dbReference type="InterPro" id="IPR052200">
    <property type="entry name" value="Protoporphyrinogen_IX_DH"/>
</dbReference>
<dbReference type="SUPFAM" id="SSF52218">
    <property type="entry name" value="Flavoproteins"/>
    <property type="match status" value="1"/>
</dbReference>
<dbReference type="EMBL" id="JAVIKH010000002">
    <property type="protein sequence ID" value="MDX8335467.1"/>
    <property type="molecule type" value="Genomic_DNA"/>
</dbReference>
<reference evidence="3" key="1">
    <citation type="submission" date="2023-07" db="EMBL/GenBank/DDBJ databases">
        <authorList>
            <person name="Colorado M.A."/>
            <person name="Villamil L.M."/>
            <person name="Melo J.F."/>
            <person name="Rodriguez J.A."/>
            <person name="Ruiz R.Y."/>
        </authorList>
    </citation>
    <scope>NUCLEOTIDE SEQUENCE [LARGE SCALE GENOMIC DNA]</scope>
    <source>
        <strain evidence="3">C33</strain>
    </source>
</reference>
<organism evidence="2 3">
    <name type="scientific">Candidatus Cetobacterium colombiensis</name>
    <dbReference type="NCBI Taxonomy" id="3073100"/>
    <lineage>
        <taxon>Bacteria</taxon>
        <taxon>Fusobacteriati</taxon>
        <taxon>Fusobacteriota</taxon>
        <taxon>Fusobacteriia</taxon>
        <taxon>Fusobacteriales</taxon>
        <taxon>Fusobacteriaceae</taxon>
        <taxon>Cetobacterium</taxon>
    </lineage>
</organism>
<name>A0ABU4W8U1_9FUSO</name>
<gene>
    <name evidence="2" type="ORF">RFV38_02965</name>
</gene>
<evidence type="ECO:0000313" key="3">
    <source>
        <dbReference type="Proteomes" id="UP001279681"/>
    </source>
</evidence>